<comment type="caution">
    <text evidence="5">The sequence shown here is derived from an EMBL/GenBank/DDBJ whole genome shotgun (WGS) entry which is preliminary data.</text>
</comment>
<dbReference type="SUPFAM" id="SSF54001">
    <property type="entry name" value="Cysteine proteinases"/>
    <property type="match status" value="1"/>
</dbReference>
<dbReference type="InterPro" id="IPR013320">
    <property type="entry name" value="ConA-like_dom_sf"/>
</dbReference>
<evidence type="ECO:0000256" key="2">
    <source>
        <dbReference type="ARBA" id="ARBA00022723"/>
    </source>
</evidence>
<reference evidence="5 6" key="1">
    <citation type="submission" date="2024-04" db="EMBL/GenBank/DDBJ databases">
        <title>genome sequences of Mucor flavus KT1a and Helicostylum pulchrum KT1b strains isolation_sourced from the surface of a dry-aged beef.</title>
        <authorList>
            <person name="Toyotome T."/>
            <person name="Hosono M."/>
            <person name="Torimaru M."/>
            <person name="Fukuda K."/>
            <person name="Mikami N."/>
        </authorList>
    </citation>
    <scope>NUCLEOTIDE SEQUENCE [LARGE SCALE GENOMIC DNA]</scope>
    <source>
        <strain evidence="5 6">KT1b</strain>
    </source>
</reference>
<feature type="domain" description="Transglutaminase-like" evidence="4">
    <location>
        <begin position="155"/>
        <end position="210"/>
    </location>
</feature>
<proteinExistence type="inferred from homology"/>
<dbReference type="SUPFAM" id="SSF49899">
    <property type="entry name" value="Concanavalin A-like lectins/glucanases"/>
    <property type="match status" value="1"/>
</dbReference>
<dbReference type="Pfam" id="PF18483">
    <property type="entry name" value="Lectin_L-type_dom"/>
    <property type="match status" value="1"/>
</dbReference>
<dbReference type="Gene3D" id="3.10.620.30">
    <property type="match status" value="1"/>
</dbReference>
<organism evidence="5 6">
    <name type="scientific">Helicostylum pulchrum</name>
    <dbReference type="NCBI Taxonomy" id="562976"/>
    <lineage>
        <taxon>Eukaryota</taxon>
        <taxon>Fungi</taxon>
        <taxon>Fungi incertae sedis</taxon>
        <taxon>Mucoromycota</taxon>
        <taxon>Mucoromycotina</taxon>
        <taxon>Mucoromycetes</taxon>
        <taxon>Mucorales</taxon>
        <taxon>Mucorineae</taxon>
        <taxon>Mucoraceae</taxon>
        <taxon>Helicostylum</taxon>
    </lineage>
</organism>
<dbReference type="Gene3D" id="2.20.25.10">
    <property type="match status" value="1"/>
</dbReference>
<keyword evidence="3" id="KW-0862">Zinc</keyword>
<dbReference type="SMART" id="SM00460">
    <property type="entry name" value="TGc"/>
    <property type="match status" value="1"/>
</dbReference>
<keyword evidence="6" id="KW-1185">Reference proteome</keyword>
<dbReference type="InterPro" id="IPR056573">
    <property type="entry name" value="Lectin_L-type_dom"/>
</dbReference>
<dbReference type="InterPro" id="IPR002931">
    <property type="entry name" value="Transglutaminase-like"/>
</dbReference>
<dbReference type="InterPro" id="IPR050883">
    <property type="entry name" value="PNGase"/>
</dbReference>
<dbReference type="Pfam" id="PF01841">
    <property type="entry name" value="Transglut_core"/>
    <property type="match status" value="1"/>
</dbReference>
<name>A0ABP9XJV9_9FUNG</name>
<evidence type="ECO:0000256" key="3">
    <source>
        <dbReference type="ARBA" id="ARBA00022833"/>
    </source>
</evidence>
<protein>
    <recommendedName>
        <fullName evidence="4">Transglutaminase-like domain-containing protein</fullName>
    </recommendedName>
</protein>
<dbReference type="Proteomes" id="UP001476247">
    <property type="component" value="Unassembled WGS sequence"/>
</dbReference>
<gene>
    <name evidence="5" type="ORF">HPULCUR_000435</name>
</gene>
<dbReference type="CDD" id="cd01951">
    <property type="entry name" value="lectin_L-type"/>
    <property type="match status" value="1"/>
</dbReference>
<dbReference type="PROSITE" id="PS00307">
    <property type="entry name" value="LECTIN_LEGUME_BETA"/>
    <property type="match status" value="1"/>
</dbReference>
<keyword evidence="2" id="KW-0479">Metal-binding</keyword>
<evidence type="ECO:0000313" key="6">
    <source>
        <dbReference type="Proteomes" id="UP001476247"/>
    </source>
</evidence>
<comment type="similarity">
    <text evidence="1">Belongs to the transglutaminase-like superfamily. PNGase family.</text>
</comment>
<dbReference type="EMBL" id="BAABUJ010000004">
    <property type="protein sequence ID" value="GAA5795084.1"/>
    <property type="molecule type" value="Genomic_DNA"/>
</dbReference>
<dbReference type="InterPro" id="IPR038765">
    <property type="entry name" value="Papain-like_cys_pep_sf"/>
</dbReference>
<dbReference type="PANTHER" id="PTHR12143">
    <property type="entry name" value="PEPTIDE N-GLYCANASE PNGASE -RELATED"/>
    <property type="match status" value="1"/>
</dbReference>
<evidence type="ECO:0000313" key="5">
    <source>
        <dbReference type="EMBL" id="GAA5795084.1"/>
    </source>
</evidence>
<evidence type="ECO:0000259" key="4">
    <source>
        <dbReference type="SMART" id="SM00460"/>
    </source>
</evidence>
<dbReference type="InterPro" id="IPR019825">
    <property type="entry name" value="Lectin_legB_Mn/Ca_BS"/>
</dbReference>
<dbReference type="Gene3D" id="2.60.120.200">
    <property type="match status" value="1"/>
</dbReference>
<dbReference type="PANTHER" id="PTHR12143:SF19">
    <property type="entry name" value="PEPTIDE-N(4)-(N-ACETYL-BETA-GLUCOSAMINYL)ASPARAGINE AMIDASE"/>
    <property type="match status" value="1"/>
</dbReference>
<evidence type="ECO:0000256" key="1">
    <source>
        <dbReference type="ARBA" id="ARBA00009390"/>
    </source>
</evidence>
<sequence length="589" mass="67231">MDPQEINEISLRLTQQWKELIKPRLKKKQGQPQLFLKSLETQSQIAFKYEDPNLLEKAMDIIPLQRLYEEAELKGEGSLEDKVIQRLLHWFKTEFFTWVNNAPCDYCHSDKTKSIGYTQPTIDELRYDAHAVETYFCSTCNSVTRFPRYGDPEKLLETKRGRCGEWANCFTLCCRAVGAEARIVYDTTDHVWTEVYSEQEKRWIHCDSCEEAWDRPLLYSVGWNKELNYCTAFSVHEAVDVTKRYTRNWAQVLQRRNKVTEVELALFLDELTIKRQQHLDQNTKIMLNERRVKELIQLEEESKKYIVKDDELAGRQSGSLAWRTNRGETGSTSTMTDLKMNGDLKPYPLCTQNSTDKLILLGSTSMQQDNGQLLLPNSSIIRITKSIPDQIGAVYNRQAIQLNDNLKGIEVEFAFRITDGNGLPAKNGADGFAFIIQAQGENALGEGGCQLGYGGIKNSLAVEFDTYQSSDRCADPSGNHISVQARPVPFTNSAHHDASLGHTSRIPSLQNGKWMKSKIRLLDSGDIEIGLGEYNDNVYIKVLTVQNQNFKKYFCTELNQAWIGFTASTGGLSQNHDIQFISLKEYRTT</sequence>
<accession>A0ABP9XJV9</accession>